<sequence>MSWLIDGKTNGPDLSWPDGKRIAVMVTFDYDAEFLRISRAESKGTSIGFTDYSRGQYGPHEGLARCLAMLDAVGIKSTFFVPGIVAETYRDTVDEIARRGHELACHGYMHESRRGISREEEVSILEKSESILKGICGRRPVGHRGPESIIHPFTSELLAERGYLYSSSMKDCDWAYLWEKDGNPLPLVELPCDITMDDFTYYYFTFSDPAVRSMYTNREVYGNWKQEFDGLALEGNKIFILKLHPQMIGRASRIGMVGELIAYMQSQGAWIATCEDVARYVLAKTYPGWENLPAFKNQPSHTQKGGASL</sequence>
<protein>
    <submittedName>
        <fullName evidence="2">Polysaccharide deacetylase</fullName>
    </submittedName>
</protein>
<dbReference type="SUPFAM" id="SSF88713">
    <property type="entry name" value="Glycoside hydrolase/deacetylase"/>
    <property type="match status" value="1"/>
</dbReference>
<dbReference type="PANTHER" id="PTHR47561">
    <property type="entry name" value="POLYSACCHARIDE DEACETYLASE FAMILY PROTEIN (AFU_ORTHOLOGUE AFUA_6G05030)"/>
    <property type="match status" value="1"/>
</dbReference>
<comment type="caution">
    <text evidence="2">The sequence shown here is derived from an EMBL/GenBank/DDBJ whole genome shotgun (WGS) entry which is preliminary data.</text>
</comment>
<dbReference type="PANTHER" id="PTHR47561:SF1">
    <property type="entry name" value="POLYSACCHARIDE DEACETYLASE FAMILY PROTEIN (AFU_ORTHOLOGUE AFUA_6G05030)"/>
    <property type="match status" value="1"/>
</dbReference>
<dbReference type="InterPro" id="IPR037950">
    <property type="entry name" value="PgdA-like"/>
</dbReference>
<proteinExistence type="predicted"/>
<name>A0A9D2N115_9FIRM</name>
<dbReference type="Pfam" id="PF01522">
    <property type="entry name" value="Polysacc_deac_1"/>
    <property type="match status" value="1"/>
</dbReference>
<evidence type="ECO:0000313" key="2">
    <source>
        <dbReference type="EMBL" id="HJC06169.1"/>
    </source>
</evidence>
<dbReference type="Proteomes" id="UP000823910">
    <property type="component" value="Unassembled WGS sequence"/>
</dbReference>
<dbReference type="GO" id="GO:0005975">
    <property type="term" value="P:carbohydrate metabolic process"/>
    <property type="evidence" value="ECO:0007669"/>
    <property type="project" value="InterPro"/>
</dbReference>
<reference evidence="2" key="2">
    <citation type="submission" date="2021-04" db="EMBL/GenBank/DDBJ databases">
        <authorList>
            <person name="Gilroy R."/>
        </authorList>
    </citation>
    <scope>NUCLEOTIDE SEQUENCE</scope>
    <source>
        <strain evidence="2">CHK180-15479</strain>
    </source>
</reference>
<dbReference type="EMBL" id="DWWT01000037">
    <property type="protein sequence ID" value="HJC06169.1"/>
    <property type="molecule type" value="Genomic_DNA"/>
</dbReference>
<dbReference type="InterPro" id="IPR011330">
    <property type="entry name" value="Glyco_hydro/deAcase_b/a-brl"/>
</dbReference>
<dbReference type="AlphaFoldDB" id="A0A9D2N115"/>
<evidence type="ECO:0000313" key="3">
    <source>
        <dbReference type="Proteomes" id="UP000823910"/>
    </source>
</evidence>
<dbReference type="GO" id="GO:0016810">
    <property type="term" value="F:hydrolase activity, acting on carbon-nitrogen (but not peptide) bonds"/>
    <property type="evidence" value="ECO:0007669"/>
    <property type="project" value="InterPro"/>
</dbReference>
<dbReference type="PROSITE" id="PS51677">
    <property type="entry name" value="NODB"/>
    <property type="match status" value="1"/>
</dbReference>
<reference evidence="2" key="1">
    <citation type="journal article" date="2021" name="PeerJ">
        <title>Extensive microbial diversity within the chicken gut microbiome revealed by metagenomics and culture.</title>
        <authorList>
            <person name="Gilroy R."/>
            <person name="Ravi A."/>
            <person name="Getino M."/>
            <person name="Pursley I."/>
            <person name="Horton D.L."/>
            <person name="Alikhan N.F."/>
            <person name="Baker D."/>
            <person name="Gharbi K."/>
            <person name="Hall N."/>
            <person name="Watson M."/>
            <person name="Adriaenssens E.M."/>
            <person name="Foster-Nyarko E."/>
            <person name="Jarju S."/>
            <person name="Secka A."/>
            <person name="Antonio M."/>
            <person name="Oren A."/>
            <person name="Chaudhuri R.R."/>
            <person name="La Ragione R."/>
            <person name="Hildebrand F."/>
            <person name="Pallen M.J."/>
        </authorList>
    </citation>
    <scope>NUCLEOTIDE SEQUENCE</scope>
    <source>
        <strain evidence="2">CHK180-15479</strain>
    </source>
</reference>
<gene>
    <name evidence="2" type="ORF">H9704_08455</name>
</gene>
<organism evidence="2 3">
    <name type="scientific">Candidatus Enterocloster excrementipullorum</name>
    <dbReference type="NCBI Taxonomy" id="2838559"/>
    <lineage>
        <taxon>Bacteria</taxon>
        <taxon>Bacillati</taxon>
        <taxon>Bacillota</taxon>
        <taxon>Clostridia</taxon>
        <taxon>Lachnospirales</taxon>
        <taxon>Lachnospiraceae</taxon>
        <taxon>Enterocloster</taxon>
    </lineage>
</organism>
<dbReference type="InterPro" id="IPR002509">
    <property type="entry name" value="NODB_dom"/>
</dbReference>
<dbReference type="Gene3D" id="3.20.20.370">
    <property type="entry name" value="Glycoside hydrolase/deacetylase"/>
    <property type="match status" value="1"/>
</dbReference>
<feature type="domain" description="NodB homology" evidence="1">
    <location>
        <begin position="45"/>
        <end position="309"/>
    </location>
</feature>
<dbReference type="CDD" id="cd10938">
    <property type="entry name" value="CE4_HpPgdA_like"/>
    <property type="match status" value="1"/>
</dbReference>
<accession>A0A9D2N115</accession>
<evidence type="ECO:0000259" key="1">
    <source>
        <dbReference type="PROSITE" id="PS51677"/>
    </source>
</evidence>